<proteinExistence type="predicted"/>
<dbReference type="RefSeq" id="WP_380760424.1">
    <property type="nucleotide sequence ID" value="NZ_JBHSRF010000070.1"/>
</dbReference>
<reference evidence="2" key="1">
    <citation type="journal article" date="2019" name="Int. J. Syst. Evol. Microbiol.">
        <title>The Global Catalogue of Microorganisms (GCM) 10K type strain sequencing project: providing services to taxonomists for standard genome sequencing and annotation.</title>
        <authorList>
            <consortium name="The Broad Institute Genomics Platform"/>
            <consortium name="The Broad Institute Genome Sequencing Center for Infectious Disease"/>
            <person name="Wu L."/>
            <person name="Ma J."/>
        </authorList>
    </citation>
    <scope>NUCLEOTIDE SEQUENCE [LARGE SCALE GENOMIC DNA]</scope>
    <source>
        <strain evidence="2">JCM 30346</strain>
    </source>
</reference>
<keyword evidence="2" id="KW-1185">Reference proteome</keyword>
<name>A0ABW1NRV4_9ACTN</name>
<sequence>MSGSWKASASVSAFSCRSWPGTAPVVLLHRGWTYWVFRERLTNVPQDKAVGP</sequence>
<comment type="caution">
    <text evidence="1">The sequence shown here is derived from an EMBL/GenBank/DDBJ whole genome shotgun (WGS) entry which is preliminary data.</text>
</comment>
<evidence type="ECO:0000313" key="2">
    <source>
        <dbReference type="Proteomes" id="UP001596137"/>
    </source>
</evidence>
<dbReference type="Proteomes" id="UP001596137">
    <property type="component" value="Unassembled WGS sequence"/>
</dbReference>
<accession>A0ABW1NRV4</accession>
<dbReference type="EMBL" id="JBHSRF010000070">
    <property type="protein sequence ID" value="MFC6085851.1"/>
    <property type="molecule type" value="Genomic_DNA"/>
</dbReference>
<evidence type="ECO:0000313" key="1">
    <source>
        <dbReference type="EMBL" id="MFC6085851.1"/>
    </source>
</evidence>
<protein>
    <submittedName>
        <fullName evidence="1">Uncharacterized protein</fullName>
    </submittedName>
</protein>
<organism evidence="1 2">
    <name type="scientific">Sphaerisporangium aureirubrum</name>
    <dbReference type="NCBI Taxonomy" id="1544736"/>
    <lineage>
        <taxon>Bacteria</taxon>
        <taxon>Bacillati</taxon>
        <taxon>Actinomycetota</taxon>
        <taxon>Actinomycetes</taxon>
        <taxon>Streptosporangiales</taxon>
        <taxon>Streptosporangiaceae</taxon>
        <taxon>Sphaerisporangium</taxon>
    </lineage>
</organism>
<gene>
    <name evidence="1" type="ORF">ACFP1K_32120</name>
</gene>